<evidence type="ECO:0000313" key="5">
    <source>
        <dbReference type="Proteomes" id="UP001298424"/>
    </source>
</evidence>
<accession>A0ABS9NJL8</accession>
<sequence>MKRLITRLRPACTADSDDIYNVHRYAVRYTCLESYDREILDAWLALLSPAHYPAAIRSSSKAVWVIELHERIHGFFQLDLAQAQLDALYVLPFVHRRGLGTALLQRAEALAAEAGLGMLSLYASNNSVPFYLLNGYRALGDAAMPLNRRISARCQLMRKHLCAGFAEG</sequence>
<evidence type="ECO:0000256" key="2">
    <source>
        <dbReference type="ARBA" id="ARBA00023315"/>
    </source>
</evidence>
<feature type="domain" description="N-acetyltransferase" evidence="3">
    <location>
        <begin position="6"/>
        <end position="162"/>
    </location>
</feature>
<reference evidence="4 5" key="1">
    <citation type="submission" date="2022-02" db="EMBL/GenBank/DDBJ databases">
        <title>Genome sequence data of Kingella unionensis sp. nov. strain CICC 24913 (CCUG 75125).</title>
        <authorList>
            <person name="Xiao M."/>
        </authorList>
    </citation>
    <scope>NUCLEOTIDE SEQUENCE [LARGE SCALE GENOMIC DNA]</scope>
    <source>
        <strain evidence="4 5">CICC 24913</strain>
    </source>
</reference>
<dbReference type="Pfam" id="PF13673">
    <property type="entry name" value="Acetyltransf_10"/>
    <property type="match status" value="1"/>
</dbReference>
<keyword evidence="2" id="KW-0012">Acyltransferase</keyword>
<name>A0ABS9NJL8_9NEIS</name>
<evidence type="ECO:0000256" key="1">
    <source>
        <dbReference type="ARBA" id="ARBA00022679"/>
    </source>
</evidence>
<dbReference type="InterPro" id="IPR000182">
    <property type="entry name" value="GNAT_dom"/>
</dbReference>
<keyword evidence="1" id="KW-0808">Transferase</keyword>
<dbReference type="CDD" id="cd04301">
    <property type="entry name" value="NAT_SF"/>
    <property type="match status" value="1"/>
</dbReference>
<comment type="caution">
    <text evidence="4">The sequence shown here is derived from an EMBL/GenBank/DDBJ whole genome shotgun (WGS) entry which is preliminary data.</text>
</comment>
<evidence type="ECO:0000313" key="4">
    <source>
        <dbReference type="EMBL" id="MCG6502979.1"/>
    </source>
</evidence>
<dbReference type="EMBL" id="JAKOOW010000001">
    <property type="protein sequence ID" value="MCG6502979.1"/>
    <property type="molecule type" value="Genomic_DNA"/>
</dbReference>
<dbReference type="SUPFAM" id="SSF55729">
    <property type="entry name" value="Acyl-CoA N-acyltransferases (Nat)"/>
    <property type="match status" value="1"/>
</dbReference>
<protein>
    <submittedName>
        <fullName evidence="4">GNAT family N-acetyltransferase</fullName>
    </submittedName>
</protein>
<keyword evidence="5" id="KW-1185">Reference proteome</keyword>
<dbReference type="Gene3D" id="3.40.630.30">
    <property type="match status" value="1"/>
</dbReference>
<dbReference type="PROSITE" id="PS51186">
    <property type="entry name" value="GNAT"/>
    <property type="match status" value="1"/>
</dbReference>
<dbReference type="Proteomes" id="UP001298424">
    <property type="component" value="Unassembled WGS sequence"/>
</dbReference>
<proteinExistence type="predicted"/>
<dbReference type="PANTHER" id="PTHR43877">
    <property type="entry name" value="AMINOALKYLPHOSPHONATE N-ACETYLTRANSFERASE-RELATED-RELATED"/>
    <property type="match status" value="1"/>
</dbReference>
<dbReference type="InterPro" id="IPR050832">
    <property type="entry name" value="Bact_Acetyltransf"/>
</dbReference>
<organism evidence="4 5">
    <name type="scientific">Kingella pumchi</name>
    <dbReference type="NCBI Taxonomy" id="2779506"/>
    <lineage>
        <taxon>Bacteria</taxon>
        <taxon>Pseudomonadati</taxon>
        <taxon>Pseudomonadota</taxon>
        <taxon>Betaproteobacteria</taxon>
        <taxon>Neisseriales</taxon>
        <taxon>Neisseriaceae</taxon>
        <taxon>Kingella</taxon>
    </lineage>
</organism>
<evidence type="ECO:0000259" key="3">
    <source>
        <dbReference type="PROSITE" id="PS51186"/>
    </source>
</evidence>
<dbReference type="InterPro" id="IPR016181">
    <property type="entry name" value="Acyl_CoA_acyltransferase"/>
</dbReference>
<dbReference type="RefSeq" id="WP_238744875.1">
    <property type="nucleotide sequence ID" value="NZ_JAKOOW010000001.1"/>
</dbReference>
<gene>
    <name evidence="4" type="ORF">MB824_00460</name>
</gene>